<dbReference type="EMBL" id="FWXF01000003">
    <property type="protein sequence ID" value="SMC20107.1"/>
    <property type="molecule type" value="Genomic_DNA"/>
</dbReference>
<accession>A0A1W1X8F8</accession>
<feature type="transmembrane region" description="Helical" evidence="1">
    <location>
        <begin position="226"/>
        <end position="249"/>
    </location>
</feature>
<evidence type="ECO:0000313" key="3">
    <source>
        <dbReference type="Proteomes" id="UP000192783"/>
    </source>
</evidence>
<feature type="transmembrane region" description="Helical" evidence="1">
    <location>
        <begin position="57"/>
        <end position="81"/>
    </location>
</feature>
<keyword evidence="3" id="KW-1185">Reference proteome</keyword>
<feature type="transmembrane region" description="Helical" evidence="1">
    <location>
        <begin position="360"/>
        <end position="380"/>
    </location>
</feature>
<feature type="transmembrane region" description="Helical" evidence="1">
    <location>
        <begin position="159"/>
        <end position="178"/>
    </location>
</feature>
<feature type="transmembrane region" description="Helical" evidence="1">
    <location>
        <begin position="101"/>
        <end position="122"/>
    </location>
</feature>
<keyword evidence="1" id="KW-0472">Membrane</keyword>
<keyword evidence="1" id="KW-0812">Transmembrane</keyword>
<evidence type="ECO:0000256" key="1">
    <source>
        <dbReference type="SAM" id="Phobius"/>
    </source>
</evidence>
<dbReference type="AlphaFoldDB" id="A0A1W1X8F8"/>
<dbReference type="STRING" id="1121390.SAMN02746041_00816"/>
<protein>
    <submittedName>
        <fullName evidence="2">Uncharacterized membrane protein</fullName>
    </submittedName>
</protein>
<reference evidence="2 3" key="1">
    <citation type="submission" date="2017-04" db="EMBL/GenBank/DDBJ databases">
        <authorList>
            <person name="Afonso C.L."/>
            <person name="Miller P.J."/>
            <person name="Scott M.A."/>
            <person name="Spackman E."/>
            <person name="Goraichik I."/>
            <person name="Dimitrov K.M."/>
            <person name="Suarez D.L."/>
            <person name="Swayne D.E."/>
        </authorList>
    </citation>
    <scope>NUCLEOTIDE SEQUENCE [LARGE SCALE GENOMIC DNA]</scope>
    <source>
        <strain evidence="2 3">DSM 13146</strain>
    </source>
</reference>
<feature type="transmembrane region" description="Helical" evidence="1">
    <location>
        <begin position="387"/>
        <end position="407"/>
    </location>
</feature>
<dbReference type="Proteomes" id="UP000192783">
    <property type="component" value="Unassembled WGS sequence"/>
</dbReference>
<proteinExistence type="predicted"/>
<name>A0A1W1X8F8_9BACT</name>
<feature type="transmembrane region" description="Helical" evidence="1">
    <location>
        <begin position="328"/>
        <end position="348"/>
    </location>
</feature>
<dbReference type="RefSeq" id="WP_084056544.1">
    <property type="nucleotide sequence ID" value="NZ_FWXF01000003.1"/>
</dbReference>
<evidence type="ECO:0000313" key="2">
    <source>
        <dbReference type="EMBL" id="SMC20107.1"/>
    </source>
</evidence>
<feature type="transmembrane region" description="Helical" evidence="1">
    <location>
        <begin position="269"/>
        <end position="286"/>
    </location>
</feature>
<dbReference type="Pfam" id="PF16933">
    <property type="entry name" value="PelG"/>
    <property type="match status" value="1"/>
</dbReference>
<feature type="transmembrane region" description="Helical" evidence="1">
    <location>
        <begin position="413"/>
        <end position="435"/>
    </location>
</feature>
<organism evidence="2 3">
    <name type="scientific">Desulfacinum hydrothermale DSM 13146</name>
    <dbReference type="NCBI Taxonomy" id="1121390"/>
    <lineage>
        <taxon>Bacteria</taxon>
        <taxon>Pseudomonadati</taxon>
        <taxon>Thermodesulfobacteriota</taxon>
        <taxon>Syntrophobacteria</taxon>
        <taxon>Syntrophobacterales</taxon>
        <taxon>Syntrophobacteraceae</taxon>
        <taxon>Desulfacinum</taxon>
    </lineage>
</organism>
<sequence>MLPDDVRPVQKERRTLSRFLAHEWAKAFEAVGGWFFTFLVLGLISLVLYWSLGQAPVLFLIMVTYATAISLVLSAPFHTLLSRYLADVVFQGDFKRIIPNVYGASLAAFFATLLGAGVPVFAFSHVPLHLKICFVGLAGQMALLWTINTVLYALLRGRMMSALFAGGLAVVAVGFLLMRPSEAHLLMLLLTAGLAVPVAGGYAYLTKTYLRDRVQIQWSFLAIRGNLRVALSLFLFYAGFWLDKVVFWWEPRTSVALDPFFRYSPAYDYPFFVAFSTMMFGFVLIYRDLDETILNPYESFVTKLDRNFPFKELALEKFRLYLGMHASATNLTVFYGGLATIILLVLWFKGLVVPWSNPVVFHFLLMGTVAYSVYHLYFLILQYLDEYGLLLAINGGFALLNASVTWVSIRWGWAYYGVGFLTASSLCAVLCLVATEWRVGTLEFQVFRRALRRSERPESS</sequence>
<dbReference type="OrthoDB" id="37830at2"/>
<dbReference type="InterPro" id="IPR031617">
    <property type="entry name" value="PelG"/>
</dbReference>
<feature type="transmembrane region" description="Helical" evidence="1">
    <location>
        <begin position="27"/>
        <end position="51"/>
    </location>
</feature>
<keyword evidence="1" id="KW-1133">Transmembrane helix</keyword>
<feature type="transmembrane region" description="Helical" evidence="1">
    <location>
        <begin position="184"/>
        <end position="205"/>
    </location>
</feature>
<feature type="transmembrane region" description="Helical" evidence="1">
    <location>
        <begin position="128"/>
        <end position="147"/>
    </location>
</feature>
<gene>
    <name evidence="2" type="ORF">SAMN02746041_00816</name>
</gene>